<evidence type="ECO:0000259" key="1">
    <source>
        <dbReference type="PROSITE" id="PS50011"/>
    </source>
</evidence>
<dbReference type="InterPro" id="IPR020635">
    <property type="entry name" value="Tyr_kinase_cat_dom"/>
</dbReference>
<dbReference type="AlphaFoldDB" id="A0A9W9YZ26"/>
<dbReference type="PROSITE" id="PS50011">
    <property type="entry name" value="PROTEIN_KINASE_DOM"/>
    <property type="match status" value="1"/>
</dbReference>
<dbReference type="InterPro" id="IPR001245">
    <property type="entry name" value="Ser-Thr/Tyr_kinase_cat_dom"/>
</dbReference>
<dbReference type="GO" id="GO:0004714">
    <property type="term" value="F:transmembrane receptor protein tyrosine kinase activity"/>
    <property type="evidence" value="ECO:0007669"/>
    <property type="project" value="TreeGrafter"/>
</dbReference>
<dbReference type="OrthoDB" id="5966694at2759"/>
<dbReference type="EMBL" id="MU826838">
    <property type="protein sequence ID" value="KAJ7372067.1"/>
    <property type="molecule type" value="Genomic_DNA"/>
</dbReference>
<evidence type="ECO:0000313" key="2">
    <source>
        <dbReference type="EMBL" id="KAJ7372067.1"/>
    </source>
</evidence>
<sequence>MRSNGVVPVKWLAIESLTNHVYTTQSDVWSYGIVLYEIFTLGGKLYEGMTGEEVFNFVASGRRLPRTPSMSSEVYNVMLQCWQGKPIQATNIWLDRVLDGNCCL</sequence>
<dbReference type="GO" id="GO:0043235">
    <property type="term" value="C:receptor complex"/>
    <property type="evidence" value="ECO:0007669"/>
    <property type="project" value="TreeGrafter"/>
</dbReference>
<dbReference type="GO" id="GO:0007169">
    <property type="term" value="P:cell surface receptor protein tyrosine kinase signaling pathway"/>
    <property type="evidence" value="ECO:0007669"/>
    <property type="project" value="TreeGrafter"/>
</dbReference>
<keyword evidence="3" id="KW-1185">Reference proteome</keyword>
<evidence type="ECO:0000313" key="3">
    <source>
        <dbReference type="Proteomes" id="UP001163046"/>
    </source>
</evidence>
<name>A0A9W9YZ26_9CNID</name>
<dbReference type="Gene3D" id="1.10.510.10">
    <property type="entry name" value="Transferase(Phosphotransferase) domain 1"/>
    <property type="match status" value="1"/>
</dbReference>
<dbReference type="PANTHER" id="PTHR24416:SF600">
    <property type="entry name" value="PDGF- AND VEGF-RECEPTOR RELATED, ISOFORM J"/>
    <property type="match status" value="1"/>
</dbReference>
<gene>
    <name evidence="2" type="ORF">OS493_020491</name>
</gene>
<dbReference type="GO" id="GO:0005886">
    <property type="term" value="C:plasma membrane"/>
    <property type="evidence" value="ECO:0007669"/>
    <property type="project" value="TreeGrafter"/>
</dbReference>
<proteinExistence type="predicted"/>
<dbReference type="Pfam" id="PF07714">
    <property type="entry name" value="PK_Tyr_Ser-Thr"/>
    <property type="match status" value="1"/>
</dbReference>
<dbReference type="SMART" id="SM00219">
    <property type="entry name" value="TyrKc"/>
    <property type="match status" value="1"/>
</dbReference>
<dbReference type="GO" id="GO:0005524">
    <property type="term" value="F:ATP binding"/>
    <property type="evidence" value="ECO:0007669"/>
    <property type="project" value="InterPro"/>
</dbReference>
<dbReference type="InterPro" id="IPR011009">
    <property type="entry name" value="Kinase-like_dom_sf"/>
</dbReference>
<dbReference type="InterPro" id="IPR050122">
    <property type="entry name" value="RTK"/>
</dbReference>
<organism evidence="2 3">
    <name type="scientific">Desmophyllum pertusum</name>
    <dbReference type="NCBI Taxonomy" id="174260"/>
    <lineage>
        <taxon>Eukaryota</taxon>
        <taxon>Metazoa</taxon>
        <taxon>Cnidaria</taxon>
        <taxon>Anthozoa</taxon>
        <taxon>Hexacorallia</taxon>
        <taxon>Scleractinia</taxon>
        <taxon>Caryophylliina</taxon>
        <taxon>Caryophylliidae</taxon>
        <taxon>Desmophyllum</taxon>
    </lineage>
</organism>
<dbReference type="PRINTS" id="PR00109">
    <property type="entry name" value="TYRKINASE"/>
</dbReference>
<dbReference type="Proteomes" id="UP001163046">
    <property type="component" value="Unassembled WGS sequence"/>
</dbReference>
<feature type="domain" description="Protein kinase" evidence="1">
    <location>
        <begin position="1"/>
        <end position="104"/>
    </location>
</feature>
<accession>A0A9W9YZ26</accession>
<protein>
    <recommendedName>
        <fullName evidence="1">Protein kinase domain-containing protein</fullName>
    </recommendedName>
</protein>
<dbReference type="PANTHER" id="PTHR24416">
    <property type="entry name" value="TYROSINE-PROTEIN KINASE RECEPTOR"/>
    <property type="match status" value="1"/>
</dbReference>
<comment type="caution">
    <text evidence="2">The sequence shown here is derived from an EMBL/GenBank/DDBJ whole genome shotgun (WGS) entry which is preliminary data.</text>
</comment>
<dbReference type="SUPFAM" id="SSF56112">
    <property type="entry name" value="Protein kinase-like (PK-like)"/>
    <property type="match status" value="1"/>
</dbReference>
<dbReference type="InterPro" id="IPR000719">
    <property type="entry name" value="Prot_kinase_dom"/>
</dbReference>
<reference evidence="2" key="1">
    <citation type="submission" date="2023-01" db="EMBL/GenBank/DDBJ databases">
        <title>Genome assembly of the deep-sea coral Lophelia pertusa.</title>
        <authorList>
            <person name="Herrera S."/>
            <person name="Cordes E."/>
        </authorList>
    </citation>
    <scope>NUCLEOTIDE SEQUENCE</scope>
    <source>
        <strain evidence="2">USNM1676648</strain>
        <tissue evidence="2">Polyp</tissue>
    </source>
</reference>